<dbReference type="InterPro" id="IPR045597">
    <property type="entry name" value="DUF6458"/>
</dbReference>
<dbReference type="AlphaFoldDB" id="A0A4R7FSN1"/>
<dbReference type="EMBL" id="SOAM01000001">
    <property type="protein sequence ID" value="TDS80768.1"/>
    <property type="molecule type" value="Genomic_DNA"/>
</dbReference>
<keyword evidence="2" id="KW-0812">Transmembrane</keyword>
<feature type="transmembrane region" description="Helical" evidence="2">
    <location>
        <begin position="32"/>
        <end position="52"/>
    </location>
</feature>
<accession>A0A4R7FSN1</accession>
<dbReference type="Proteomes" id="UP000295344">
    <property type="component" value="Unassembled WGS sequence"/>
</dbReference>
<dbReference type="Pfam" id="PF20059">
    <property type="entry name" value="DUF6458"/>
    <property type="match status" value="1"/>
</dbReference>
<evidence type="ECO:0000313" key="5">
    <source>
        <dbReference type="Proteomes" id="UP000295344"/>
    </source>
</evidence>
<keyword evidence="2" id="KW-1133">Transmembrane helix</keyword>
<comment type="caution">
    <text evidence="4">The sequence shown here is derived from an EMBL/GenBank/DDBJ whole genome shotgun (WGS) entry which is preliminary data.</text>
</comment>
<reference evidence="4 5" key="1">
    <citation type="submission" date="2019-03" db="EMBL/GenBank/DDBJ databases">
        <title>Genomic Encyclopedia of Archaeal and Bacterial Type Strains, Phase II (KMG-II): from individual species to whole genera.</title>
        <authorList>
            <person name="Goeker M."/>
        </authorList>
    </citation>
    <scope>NUCLEOTIDE SEQUENCE [LARGE SCALE GENOMIC DNA]</scope>
    <source>
        <strain evidence="4 5">DSM 24782</strain>
    </source>
</reference>
<feature type="compositionally biased region" description="Basic and acidic residues" evidence="1">
    <location>
        <begin position="75"/>
        <end position="85"/>
    </location>
</feature>
<dbReference type="OrthoDB" id="4775046at2"/>
<evidence type="ECO:0000313" key="4">
    <source>
        <dbReference type="EMBL" id="TDS80768.1"/>
    </source>
</evidence>
<evidence type="ECO:0000256" key="2">
    <source>
        <dbReference type="SAM" id="Phobius"/>
    </source>
</evidence>
<gene>
    <name evidence="4" type="ORF">CLV52_1337</name>
</gene>
<protein>
    <recommendedName>
        <fullName evidence="3">DUF6458 domain-containing protein</fullName>
    </recommendedName>
</protein>
<evidence type="ECO:0000256" key="1">
    <source>
        <dbReference type="SAM" id="MobiDB-lite"/>
    </source>
</evidence>
<feature type="region of interest" description="Disordered" evidence="1">
    <location>
        <begin position="59"/>
        <end position="85"/>
    </location>
</feature>
<proteinExistence type="predicted"/>
<feature type="domain" description="DUF6458" evidence="3">
    <location>
        <begin position="1"/>
        <end position="70"/>
    </location>
</feature>
<evidence type="ECO:0000259" key="3">
    <source>
        <dbReference type="Pfam" id="PF20059"/>
    </source>
</evidence>
<keyword evidence="5" id="KW-1185">Reference proteome</keyword>
<keyword evidence="2" id="KW-0472">Membrane</keyword>
<dbReference type="RefSeq" id="WP_133765446.1">
    <property type="nucleotide sequence ID" value="NZ_BAAARP010000001.1"/>
</dbReference>
<organism evidence="4 5">
    <name type="scientific">Amnibacterium kyonggiense</name>
    <dbReference type="NCBI Taxonomy" id="595671"/>
    <lineage>
        <taxon>Bacteria</taxon>
        <taxon>Bacillati</taxon>
        <taxon>Actinomycetota</taxon>
        <taxon>Actinomycetes</taxon>
        <taxon>Micrococcales</taxon>
        <taxon>Microbacteriaceae</taxon>
        <taxon>Amnibacterium</taxon>
    </lineage>
</organism>
<sequence length="85" mass="8786">MTMGTGVVLFVIGAILAFAVHVQTSFISLNTAGYILMVAGVVVFVIGLALTIRGRRSVTTTSTAAPNGVAGTTRETTRTSDADRL</sequence>
<name>A0A4R7FSN1_9MICO</name>